<feature type="region of interest" description="Disordered" evidence="12">
    <location>
        <begin position="117"/>
        <end position="139"/>
    </location>
</feature>
<evidence type="ECO:0000256" key="9">
    <source>
        <dbReference type="ARBA" id="ARBA00023306"/>
    </source>
</evidence>
<feature type="compositionally biased region" description="Polar residues" evidence="12">
    <location>
        <begin position="306"/>
        <end position="315"/>
    </location>
</feature>
<evidence type="ECO:0000313" key="14">
    <source>
        <dbReference type="Proteomes" id="UP001374579"/>
    </source>
</evidence>
<accession>A0AAN9B994</accession>
<evidence type="ECO:0000256" key="5">
    <source>
        <dbReference type="ARBA" id="ARBA00022618"/>
    </source>
</evidence>
<feature type="region of interest" description="Disordered" evidence="12">
    <location>
        <begin position="462"/>
        <end position="493"/>
    </location>
</feature>
<feature type="region of interest" description="Disordered" evidence="12">
    <location>
        <begin position="1"/>
        <end position="50"/>
    </location>
</feature>
<keyword evidence="9" id="KW-0131">Cell cycle</keyword>
<feature type="coiled-coil region" evidence="11">
    <location>
        <begin position="655"/>
        <end position="696"/>
    </location>
</feature>
<feature type="compositionally biased region" description="Polar residues" evidence="12">
    <location>
        <begin position="126"/>
        <end position="136"/>
    </location>
</feature>
<feature type="compositionally biased region" description="Polar residues" evidence="12">
    <location>
        <begin position="157"/>
        <end position="167"/>
    </location>
</feature>
<dbReference type="PANTHER" id="PTHR31167">
    <property type="entry name" value="SPINDLE AND CENTRIOLE ASSOCIATED PROTEIN 1 SPICE1"/>
    <property type="match status" value="1"/>
</dbReference>
<evidence type="ECO:0000256" key="8">
    <source>
        <dbReference type="ARBA" id="ARBA00023212"/>
    </source>
</evidence>
<protein>
    <recommendedName>
        <fullName evidence="3">Spindle and centriole-associated protein 1</fullName>
    </recommendedName>
    <alternativeName>
        <fullName evidence="10">Coiled-coil domain-containing protein 52</fullName>
    </alternativeName>
</protein>
<feature type="region of interest" description="Disordered" evidence="12">
    <location>
        <begin position="157"/>
        <end position="182"/>
    </location>
</feature>
<keyword evidence="8" id="KW-0206">Cytoskeleton</keyword>
<dbReference type="Proteomes" id="UP001374579">
    <property type="component" value="Unassembled WGS sequence"/>
</dbReference>
<keyword evidence="4" id="KW-0963">Cytoplasm</keyword>
<dbReference type="GO" id="GO:0005813">
    <property type="term" value="C:centrosome"/>
    <property type="evidence" value="ECO:0007669"/>
    <property type="project" value="TreeGrafter"/>
</dbReference>
<feature type="region of interest" description="Disordered" evidence="12">
    <location>
        <begin position="261"/>
        <end position="338"/>
    </location>
</feature>
<evidence type="ECO:0000256" key="2">
    <source>
        <dbReference type="ARBA" id="ARBA00004186"/>
    </source>
</evidence>
<evidence type="ECO:0000256" key="6">
    <source>
        <dbReference type="ARBA" id="ARBA00022776"/>
    </source>
</evidence>
<dbReference type="GO" id="GO:0005814">
    <property type="term" value="C:centriole"/>
    <property type="evidence" value="ECO:0007669"/>
    <property type="project" value="UniProtKB-SubCell"/>
</dbReference>
<feature type="region of interest" description="Disordered" evidence="12">
    <location>
        <begin position="540"/>
        <end position="582"/>
    </location>
</feature>
<comment type="caution">
    <text evidence="13">The sequence shown here is derived from an EMBL/GenBank/DDBJ whole genome shotgun (WGS) entry which is preliminary data.</text>
</comment>
<evidence type="ECO:0000256" key="10">
    <source>
        <dbReference type="ARBA" id="ARBA00030722"/>
    </source>
</evidence>
<evidence type="ECO:0000256" key="1">
    <source>
        <dbReference type="ARBA" id="ARBA00004114"/>
    </source>
</evidence>
<dbReference type="GO" id="GO:0005819">
    <property type="term" value="C:spindle"/>
    <property type="evidence" value="ECO:0007669"/>
    <property type="project" value="UniProtKB-SubCell"/>
</dbReference>
<dbReference type="GO" id="GO:0051301">
    <property type="term" value="P:cell division"/>
    <property type="evidence" value="ECO:0007669"/>
    <property type="project" value="UniProtKB-KW"/>
</dbReference>
<evidence type="ECO:0000313" key="13">
    <source>
        <dbReference type="EMBL" id="KAK7101098.1"/>
    </source>
</evidence>
<feature type="compositionally biased region" description="Polar residues" evidence="12">
    <location>
        <begin position="547"/>
        <end position="561"/>
    </location>
</feature>
<dbReference type="AlphaFoldDB" id="A0AAN9B994"/>
<evidence type="ECO:0000256" key="12">
    <source>
        <dbReference type="SAM" id="MobiDB-lite"/>
    </source>
</evidence>
<dbReference type="GO" id="GO:0051310">
    <property type="term" value="P:metaphase chromosome alignment"/>
    <property type="evidence" value="ECO:0007669"/>
    <property type="project" value="TreeGrafter"/>
</dbReference>
<keyword evidence="14" id="KW-1185">Reference proteome</keyword>
<dbReference type="GO" id="GO:0046599">
    <property type="term" value="P:regulation of centriole replication"/>
    <property type="evidence" value="ECO:0007669"/>
    <property type="project" value="TreeGrafter"/>
</dbReference>
<name>A0AAN9B994_9CAEN</name>
<keyword evidence="5" id="KW-0132">Cell division</keyword>
<comment type="subcellular location">
    <subcellularLocation>
        <location evidence="1">Cytoplasm</location>
        <location evidence="1">Cytoskeleton</location>
        <location evidence="1">Microtubule organizing center</location>
        <location evidence="1">Centrosome</location>
        <location evidence="1">Centriole</location>
    </subcellularLocation>
    <subcellularLocation>
        <location evidence="2">Cytoplasm</location>
        <location evidence="2">Cytoskeleton</location>
        <location evidence="2">Spindle</location>
    </subcellularLocation>
</comment>
<dbReference type="EMBL" id="JBAMIC010000011">
    <property type="protein sequence ID" value="KAK7101098.1"/>
    <property type="molecule type" value="Genomic_DNA"/>
</dbReference>
<feature type="compositionally biased region" description="Polar residues" evidence="12">
    <location>
        <begin position="464"/>
        <end position="473"/>
    </location>
</feature>
<feature type="region of interest" description="Disordered" evidence="12">
    <location>
        <begin position="611"/>
        <end position="637"/>
    </location>
</feature>
<dbReference type="InterPro" id="IPR031387">
    <property type="entry name" value="SPICE1"/>
</dbReference>
<gene>
    <name evidence="13" type="ORF">V1264_023939</name>
</gene>
<feature type="compositionally biased region" description="Low complexity" evidence="12">
    <location>
        <begin position="562"/>
        <end position="573"/>
    </location>
</feature>
<feature type="compositionally biased region" description="Polar residues" evidence="12">
    <location>
        <begin position="326"/>
        <end position="336"/>
    </location>
</feature>
<reference evidence="13 14" key="1">
    <citation type="submission" date="2024-02" db="EMBL/GenBank/DDBJ databases">
        <title>Chromosome-scale genome assembly of the rough periwinkle Littorina saxatilis.</title>
        <authorList>
            <person name="De Jode A."/>
            <person name="Faria R."/>
            <person name="Formenti G."/>
            <person name="Sims Y."/>
            <person name="Smith T.P."/>
            <person name="Tracey A."/>
            <person name="Wood J.M.D."/>
            <person name="Zagrodzka Z.B."/>
            <person name="Johannesson K."/>
            <person name="Butlin R.K."/>
            <person name="Leder E.H."/>
        </authorList>
    </citation>
    <scope>NUCLEOTIDE SEQUENCE [LARGE SCALE GENOMIC DNA]</scope>
    <source>
        <strain evidence="13">Snail1</strain>
        <tissue evidence="13">Muscle</tissue>
    </source>
</reference>
<sequence length="768" mass="83994">MSFMRAGQARKKKAFVRKRPQWDDTQSDLDAYRATPDEVRARRESHKSKNHIAVKLEKIRKEKQKQRTGLTNVEARQVAIMKEVLHDQQQLDTVLSKTDHMLAMVKDLFGDDAKKFTGHPNVTLPPGSQQSGNTSLPRAPQIRTRIEKLSESIVSQSALNDFSGSSADESEEDKEGQQPEPMNFQSRLDLQSYQQYLQEEENSNSNAIPTGGSVGVSQADIQRLQQLQQILLAQDRHQGNSVRDNNHTLSTISGNVAGSMLLGGQQAQGPAHSTQLPGEQFASFPGQHTPPTSDRSGSGSRRTPTKSALNDTGKVNKSRRRVQPHASPSANTSSAMNMGDMRQVLRTLHAEIADFERRTGRRSASDVQNTESFTGYTVALVTAVAKLTHYMKETELRLQAEMMVREQLAQDVQQLTVTIDSVTQEMIVTQEEYGRLGSEFHNYRQQVQGEMALLQAQVLELKHQQSTQGSRHSTPGKAASAGGDDGDENYSELPERMTQPSAAAVLLTPVVRKTRVTDEEKLEAQKPKRQTSLVDIPSLLADADPPQHQSRQHSVAASKAQTSMAASVSSTSSGRPDPPRLTQTLPVMATVNVPRPIPLIQSNLGVPLSGSQAAGPLSQSQSHPSRTNSLVSGGAAGYNNTITTTTSTAATVEGTRAMESQIAELNRQHAEAQLRLQSLLEQQKRQHDQLQQLQDDGAVVGDRAGSRVVQQGTMPGTVSPPISPISLRSEHFEQRDPAQRLVSMSREIKVAMPTVDLEVSAGSFNSSV</sequence>
<feature type="compositionally biased region" description="Polar residues" evidence="12">
    <location>
        <begin position="265"/>
        <end position="277"/>
    </location>
</feature>
<dbReference type="PANTHER" id="PTHR31167:SF3">
    <property type="entry name" value="SPINDLE AND CENTRIOLE-ASSOCIATED PROTEIN 1"/>
    <property type="match status" value="1"/>
</dbReference>
<evidence type="ECO:0000256" key="4">
    <source>
        <dbReference type="ARBA" id="ARBA00022490"/>
    </source>
</evidence>
<keyword evidence="6" id="KW-0498">Mitosis</keyword>
<evidence type="ECO:0000256" key="11">
    <source>
        <dbReference type="SAM" id="Coils"/>
    </source>
</evidence>
<evidence type="ECO:0000256" key="7">
    <source>
        <dbReference type="ARBA" id="ARBA00023054"/>
    </source>
</evidence>
<feature type="compositionally biased region" description="Low complexity" evidence="12">
    <location>
        <begin position="289"/>
        <end position="302"/>
    </location>
</feature>
<organism evidence="13 14">
    <name type="scientific">Littorina saxatilis</name>
    <dbReference type="NCBI Taxonomy" id="31220"/>
    <lineage>
        <taxon>Eukaryota</taxon>
        <taxon>Metazoa</taxon>
        <taxon>Spiralia</taxon>
        <taxon>Lophotrochozoa</taxon>
        <taxon>Mollusca</taxon>
        <taxon>Gastropoda</taxon>
        <taxon>Caenogastropoda</taxon>
        <taxon>Littorinimorpha</taxon>
        <taxon>Littorinoidea</taxon>
        <taxon>Littorinidae</taxon>
        <taxon>Littorina</taxon>
    </lineage>
</organism>
<feature type="compositionally biased region" description="Basic residues" evidence="12">
    <location>
        <begin position="8"/>
        <end position="19"/>
    </location>
</feature>
<proteinExistence type="predicted"/>
<dbReference type="Pfam" id="PF15678">
    <property type="entry name" value="SPICE"/>
    <property type="match status" value="1"/>
</dbReference>
<keyword evidence="7 11" id="KW-0175">Coiled coil</keyword>
<evidence type="ECO:0000256" key="3">
    <source>
        <dbReference type="ARBA" id="ARBA00018313"/>
    </source>
</evidence>
<feature type="compositionally biased region" description="Polar residues" evidence="12">
    <location>
        <begin position="611"/>
        <end position="631"/>
    </location>
</feature>
<dbReference type="GO" id="GO:0090307">
    <property type="term" value="P:mitotic spindle assembly"/>
    <property type="evidence" value="ECO:0007669"/>
    <property type="project" value="InterPro"/>
</dbReference>